<dbReference type="PANTHER" id="PTHR43313">
    <property type="entry name" value="SHORT-CHAIN DEHYDROGENASE/REDUCTASE FAMILY 9C"/>
    <property type="match status" value="1"/>
</dbReference>
<dbReference type="SUPFAM" id="SSF51735">
    <property type="entry name" value="NAD(P)-binding Rossmann-fold domains"/>
    <property type="match status" value="1"/>
</dbReference>
<dbReference type="Proteomes" id="UP000033140">
    <property type="component" value="Unassembled WGS sequence"/>
</dbReference>
<dbReference type="CDD" id="cd05233">
    <property type="entry name" value="SDR_c"/>
    <property type="match status" value="1"/>
</dbReference>
<dbReference type="AlphaFoldDB" id="A0A0E9NCT8"/>
<reference evidence="2 3" key="2">
    <citation type="journal article" date="2014" name="J. Gen. Appl. Microbiol.">
        <title>The early diverging ascomycetous budding yeast Saitoella complicata has three histone deacetylases belonging to the Clr6, Hos2, and Rpd3 lineages.</title>
        <authorList>
            <person name="Nishida H."/>
            <person name="Matsumoto T."/>
            <person name="Kondo S."/>
            <person name="Hamamoto M."/>
            <person name="Yoshikawa H."/>
        </authorList>
    </citation>
    <scope>NUCLEOTIDE SEQUENCE [LARGE SCALE GENOMIC DNA]</scope>
    <source>
        <strain evidence="2 3">NRRL Y-17804</strain>
    </source>
</reference>
<dbReference type="GO" id="GO:0016491">
    <property type="term" value="F:oxidoreductase activity"/>
    <property type="evidence" value="ECO:0007669"/>
    <property type="project" value="TreeGrafter"/>
</dbReference>
<accession>A0A0E9NCT8</accession>
<dbReference type="GO" id="GO:0008202">
    <property type="term" value="P:steroid metabolic process"/>
    <property type="evidence" value="ECO:0007669"/>
    <property type="project" value="TreeGrafter"/>
</dbReference>
<evidence type="ECO:0000313" key="3">
    <source>
        <dbReference type="Proteomes" id="UP000033140"/>
    </source>
</evidence>
<dbReference type="RefSeq" id="XP_019023533.1">
    <property type="nucleotide sequence ID" value="XM_019165457.1"/>
</dbReference>
<evidence type="ECO:0000256" key="1">
    <source>
        <dbReference type="SAM" id="Phobius"/>
    </source>
</evidence>
<dbReference type="PANTHER" id="PTHR43313:SF1">
    <property type="entry name" value="3BETA-HYDROXYSTEROID DEHYDROGENASE DHS-16"/>
    <property type="match status" value="1"/>
</dbReference>
<dbReference type="Pfam" id="PF00106">
    <property type="entry name" value="adh_short"/>
    <property type="match status" value="1"/>
</dbReference>
<reference evidence="2 3" key="3">
    <citation type="journal article" date="2015" name="Genome Announc.">
        <title>Draft Genome Sequence of the Archiascomycetous Yeast Saitoella complicata.</title>
        <authorList>
            <person name="Yamauchi K."/>
            <person name="Kondo S."/>
            <person name="Hamamoto M."/>
            <person name="Takahashi Y."/>
            <person name="Ogura Y."/>
            <person name="Hayashi T."/>
            <person name="Nishida H."/>
        </authorList>
    </citation>
    <scope>NUCLEOTIDE SEQUENCE [LARGE SCALE GENOMIC DNA]</scope>
    <source>
        <strain evidence="2 3">NRRL Y-17804</strain>
    </source>
</reference>
<dbReference type="OrthoDB" id="2102561at2759"/>
<dbReference type="Gene3D" id="3.40.50.720">
    <property type="entry name" value="NAD(P)-binding Rossmann-like Domain"/>
    <property type="match status" value="1"/>
</dbReference>
<sequence>MIILQPLSYILYIANRVYAYWSLCVNYTLYAILYYFLGGIPPSYTTRPNPSKGYRPSVFVTGADEGIGKAIAFDLANHGWTVWAGVLNDANGLKLEADWGTHEDPQPERPVAGGGLYYMVCNVLDKEAIASVVKDMTALSSNRRDCPLTAVVNVAGFCMISPMEQTSRADIQRMIDLDLMAYIDVTRAFLPLLKKRQGRVVNIGSYGGYMPVPGWATYNAVKAGLENMTRAWSYETTKLGVRMTTVRPGWVRTEGIGPKIMEAMKEYDKSSTAVGFDSLGNAMEPEHPSAAAEAKAYKTMMEKWKKQVGTQTRLGTPAVNVAKTVRDALSEAWMQPVYTVAYDALLSQMFRDFLPEPVMEWLTMKSFT</sequence>
<gene>
    <name evidence="2" type="ORF">G7K_1813-t1</name>
</gene>
<dbReference type="STRING" id="698492.A0A0E9NCT8"/>
<feature type="transmembrane region" description="Helical" evidence="1">
    <location>
        <begin position="18"/>
        <end position="37"/>
    </location>
</feature>
<keyword evidence="1" id="KW-1133">Transmembrane helix</keyword>
<dbReference type="OMA" id="QFAVHCF"/>
<dbReference type="PRINTS" id="PR00081">
    <property type="entry name" value="GDHRDH"/>
</dbReference>
<proteinExistence type="predicted"/>
<organism evidence="2 3">
    <name type="scientific">Saitoella complicata (strain BCRC 22490 / CBS 7301 / JCM 7358 / NBRC 10748 / NRRL Y-17804)</name>
    <dbReference type="NCBI Taxonomy" id="698492"/>
    <lineage>
        <taxon>Eukaryota</taxon>
        <taxon>Fungi</taxon>
        <taxon>Dikarya</taxon>
        <taxon>Ascomycota</taxon>
        <taxon>Taphrinomycotina</taxon>
        <taxon>Taphrinomycotina incertae sedis</taxon>
        <taxon>Saitoella</taxon>
    </lineage>
</organism>
<dbReference type="EMBL" id="BACD03000010">
    <property type="protein sequence ID" value="GAO47613.1"/>
    <property type="molecule type" value="Genomic_DNA"/>
</dbReference>
<reference evidence="2 3" key="1">
    <citation type="journal article" date="2011" name="J. Gen. Appl. Microbiol.">
        <title>Draft genome sequencing of the enigmatic yeast Saitoella complicata.</title>
        <authorList>
            <person name="Nishida H."/>
            <person name="Hamamoto M."/>
            <person name="Sugiyama J."/>
        </authorList>
    </citation>
    <scope>NUCLEOTIDE SEQUENCE [LARGE SCALE GENOMIC DNA]</scope>
    <source>
        <strain evidence="2 3">NRRL Y-17804</strain>
    </source>
</reference>
<dbReference type="InterPro" id="IPR036291">
    <property type="entry name" value="NAD(P)-bd_dom_sf"/>
</dbReference>
<protein>
    <recommendedName>
        <fullName evidence="4">NAD(P)-binding protein</fullName>
    </recommendedName>
</protein>
<name>A0A0E9NCT8_SAICN</name>
<keyword evidence="3" id="KW-1185">Reference proteome</keyword>
<evidence type="ECO:0000313" key="2">
    <source>
        <dbReference type="EMBL" id="GAO47613.1"/>
    </source>
</evidence>
<evidence type="ECO:0008006" key="4">
    <source>
        <dbReference type="Google" id="ProtNLM"/>
    </source>
</evidence>
<comment type="caution">
    <text evidence="2">The sequence shown here is derived from an EMBL/GenBank/DDBJ whole genome shotgun (WGS) entry which is preliminary data.</text>
</comment>
<keyword evidence="1" id="KW-0472">Membrane</keyword>
<keyword evidence="1" id="KW-0812">Transmembrane</keyword>
<dbReference type="InterPro" id="IPR002347">
    <property type="entry name" value="SDR_fam"/>
</dbReference>